<dbReference type="FunFam" id="3.40.50.2300:FF:000002">
    <property type="entry name" value="DNA-binding response regulator PhoP"/>
    <property type="match status" value="1"/>
</dbReference>
<dbReference type="OrthoDB" id="9802426at2"/>
<feature type="DNA-binding region" description="OmpR/PhoB-type" evidence="9">
    <location>
        <begin position="124"/>
        <end position="218"/>
    </location>
</feature>
<accession>A0A2S0MHI1</accession>
<keyword evidence="5" id="KW-0805">Transcription regulation</keyword>
<keyword evidence="4" id="KW-0902">Two-component regulatory system</keyword>
<evidence type="ECO:0000259" key="11">
    <source>
        <dbReference type="PROSITE" id="PS51755"/>
    </source>
</evidence>
<dbReference type="PROSITE" id="PS51755">
    <property type="entry name" value="OMPR_PHOB"/>
    <property type="match status" value="1"/>
</dbReference>
<organism evidence="12 13">
    <name type="scientific">Ottowia oryzae</name>
    <dbReference type="NCBI Taxonomy" id="2109914"/>
    <lineage>
        <taxon>Bacteria</taxon>
        <taxon>Pseudomonadati</taxon>
        <taxon>Pseudomonadota</taxon>
        <taxon>Betaproteobacteria</taxon>
        <taxon>Burkholderiales</taxon>
        <taxon>Comamonadaceae</taxon>
        <taxon>Ottowia</taxon>
    </lineage>
</organism>
<dbReference type="SMART" id="SM00448">
    <property type="entry name" value="REC"/>
    <property type="match status" value="1"/>
</dbReference>
<dbReference type="InterPro" id="IPR039420">
    <property type="entry name" value="WalR-like"/>
</dbReference>
<dbReference type="GO" id="GO:0000156">
    <property type="term" value="F:phosphorelay response regulator activity"/>
    <property type="evidence" value="ECO:0007669"/>
    <property type="project" value="TreeGrafter"/>
</dbReference>
<keyword evidence="6 9" id="KW-0238">DNA-binding</keyword>
<proteinExistence type="predicted"/>
<dbReference type="SMART" id="SM00862">
    <property type="entry name" value="Trans_reg_C"/>
    <property type="match status" value="1"/>
</dbReference>
<keyword evidence="3 8" id="KW-0597">Phosphoprotein</keyword>
<dbReference type="Proteomes" id="UP000239709">
    <property type="component" value="Chromosome"/>
</dbReference>
<dbReference type="PROSITE" id="PS50110">
    <property type="entry name" value="RESPONSE_REGULATORY"/>
    <property type="match status" value="1"/>
</dbReference>
<dbReference type="InterPro" id="IPR001789">
    <property type="entry name" value="Sig_transdc_resp-reg_receiver"/>
</dbReference>
<evidence type="ECO:0000259" key="10">
    <source>
        <dbReference type="PROSITE" id="PS50110"/>
    </source>
</evidence>
<feature type="modified residue" description="4-aspartylphosphate" evidence="8">
    <location>
        <position position="51"/>
    </location>
</feature>
<gene>
    <name evidence="12" type="ORF">C6570_14715</name>
</gene>
<dbReference type="InterPro" id="IPR036388">
    <property type="entry name" value="WH-like_DNA-bd_sf"/>
</dbReference>
<dbReference type="SUPFAM" id="SSF52172">
    <property type="entry name" value="CheY-like"/>
    <property type="match status" value="1"/>
</dbReference>
<evidence type="ECO:0000256" key="5">
    <source>
        <dbReference type="ARBA" id="ARBA00023015"/>
    </source>
</evidence>
<evidence type="ECO:0000256" key="8">
    <source>
        <dbReference type="PROSITE-ProRule" id="PRU00169"/>
    </source>
</evidence>
<dbReference type="PANTHER" id="PTHR48111">
    <property type="entry name" value="REGULATOR OF RPOS"/>
    <property type="match status" value="1"/>
</dbReference>
<evidence type="ECO:0000313" key="13">
    <source>
        <dbReference type="Proteomes" id="UP000239709"/>
    </source>
</evidence>
<dbReference type="GO" id="GO:0032993">
    <property type="term" value="C:protein-DNA complex"/>
    <property type="evidence" value="ECO:0007669"/>
    <property type="project" value="TreeGrafter"/>
</dbReference>
<evidence type="ECO:0000256" key="6">
    <source>
        <dbReference type="ARBA" id="ARBA00023125"/>
    </source>
</evidence>
<evidence type="ECO:0000256" key="1">
    <source>
        <dbReference type="ARBA" id="ARBA00004496"/>
    </source>
</evidence>
<comment type="subcellular location">
    <subcellularLocation>
        <location evidence="1">Cytoplasm</location>
    </subcellularLocation>
</comment>
<evidence type="ECO:0000313" key="12">
    <source>
        <dbReference type="EMBL" id="AVO35338.1"/>
    </source>
</evidence>
<keyword evidence="7" id="KW-0804">Transcription</keyword>
<dbReference type="CDD" id="cd17624">
    <property type="entry name" value="REC_OmpR_PmrA-like"/>
    <property type="match status" value="1"/>
</dbReference>
<sequence length="221" mass="24308">MRILLAEDDDLLGSGLRAGLAQHGFAVDWVRDGVAAERELLTGNFQAAVLDLGLPRQDGMDTLRAVRAQQNRTPVLILTARDAIDARIHGLDGGADDYIVKPVDLGELAARLRALIRRAHGEPSAQLTLGNLRLDTAARQVWQGDELVDLSGREFNLLQVFLLNADRVLTREQLEQQIYKWGSEVSSNAVEVHVHNLRRKLGPSVIETVRGVGYVSRRPAG</sequence>
<evidence type="ECO:0000256" key="4">
    <source>
        <dbReference type="ARBA" id="ARBA00023012"/>
    </source>
</evidence>
<dbReference type="PANTHER" id="PTHR48111:SF35">
    <property type="entry name" value="TRANSCRIPTIONAL REGULATORY PROTEIN QSEB"/>
    <property type="match status" value="1"/>
</dbReference>
<dbReference type="CDD" id="cd00383">
    <property type="entry name" value="trans_reg_C"/>
    <property type="match status" value="1"/>
</dbReference>
<evidence type="ECO:0000256" key="3">
    <source>
        <dbReference type="ARBA" id="ARBA00022553"/>
    </source>
</evidence>
<evidence type="ECO:0000256" key="2">
    <source>
        <dbReference type="ARBA" id="ARBA00022490"/>
    </source>
</evidence>
<dbReference type="GO" id="GO:0000976">
    <property type="term" value="F:transcription cis-regulatory region binding"/>
    <property type="evidence" value="ECO:0007669"/>
    <property type="project" value="TreeGrafter"/>
</dbReference>
<dbReference type="AlphaFoldDB" id="A0A2S0MHI1"/>
<evidence type="ECO:0000256" key="7">
    <source>
        <dbReference type="ARBA" id="ARBA00023163"/>
    </source>
</evidence>
<feature type="domain" description="Response regulatory" evidence="10">
    <location>
        <begin position="2"/>
        <end position="116"/>
    </location>
</feature>
<feature type="domain" description="OmpR/PhoB-type" evidence="11">
    <location>
        <begin position="124"/>
        <end position="218"/>
    </location>
</feature>
<dbReference type="GO" id="GO:0005829">
    <property type="term" value="C:cytosol"/>
    <property type="evidence" value="ECO:0007669"/>
    <property type="project" value="TreeGrafter"/>
</dbReference>
<dbReference type="RefSeq" id="WP_106703886.1">
    <property type="nucleotide sequence ID" value="NZ_CP027666.1"/>
</dbReference>
<keyword evidence="2" id="KW-0963">Cytoplasm</keyword>
<reference evidence="12 13" key="1">
    <citation type="submission" date="2018-03" db="EMBL/GenBank/DDBJ databases">
        <title>Genome sequencing of Ottowia sp.</title>
        <authorList>
            <person name="Kim S.-J."/>
            <person name="Heo J."/>
            <person name="Kwon S.-W."/>
        </authorList>
    </citation>
    <scope>NUCLEOTIDE SEQUENCE [LARGE SCALE GENOMIC DNA]</scope>
    <source>
        <strain evidence="12 13">KADR8-3</strain>
    </source>
</reference>
<dbReference type="Pfam" id="PF00486">
    <property type="entry name" value="Trans_reg_C"/>
    <property type="match status" value="1"/>
</dbReference>
<keyword evidence="13" id="KW-1185">Reference proteome</keyword>
<dbReference type="KEGG" id="otk:C6570_14715"/>
<dbReference type="Gene3D" id="1.10.10.10">
    <property type="entry name" value="Winged helix-like DNA-binding domain superfamily/Winged helix DNA-binding domain"/>
    <property type="match status" value="1"/>
</dbReference>
<dbReference type="InterPro" id="IPR001867">
    <property type="entry name" value="OmpR/PhoB-type_DNA-bd"/>
</dbReference>
<dbReference type="Gene3D" id="6.10.250.690">
    <property type="match status" value="1"/>
</dbReference>
<dbReference type="FunFam" id="1.10.10.10:FF:000005">
    <property type="entry name" value="Two-component system response regulator"/>
    <property type="match status" value="1"/>
</dbReference>
<evidence type="ECO:0000256" key="9">
    <source>
        <dbReference type="PROSITE-ProRule" id="PRU01091"/>
    </source>
</evidence>
<dbReference type="EMBL" id="CP027666">
    <property type="protein sequence ID" value="AVO35338.1"/>
    <property type="molecule type" value="Genomic_DNA"/>
</dbReference>
<name>A0A2S0MHI1_9BURK</name>
<protein>
    <submittedName>
        <fullName evidence="12">DNA-binding response regulator</fullName>
    </submittedName>
</protein>
<dbReference type="InterPro" id="IPR011006">
    <property type="entry name" value="CheY-like_superfamily"/>
</dbReference>
<dbReference type="GO" id="GO:0006355">
    <property type="term" value="P:regulation of DNA-templated transcription"/>
    <property type="evidence" value="ECO:0007669"/>
    <property type="project" value="InterPro"/>
</dbReference>
<dbReference type="Gene3D" id="3.40.50.2300">
    <property type="match status" value="1"/>
</dbReference>
<dbReference type="Pfam" id="PF00072">
    <property type="entry name" value="Response_reg"/>
    <property type="match status" value="1"/>
</dbReference>